<evidence type="ECO:0000313" key="17">
    <source>
        <dbReference type="EMBL" id="KAA8914853.1"/>
    </source>
</evidence>
<keyword evidence="7 14" id="KW-0653">Protein transport</keyword>
<dbReference type="FunFam" id="3.40.50.1000:FF:000019">
    <property type="entry name" value="Mitochondrial import inner membrane translocase subunit TIM50"/>
    <property type="match status" value="1"/>
</dbReference>
<dbReference type="InterPro" id="IPR036412">
    <property type="entry name" value="HAD-like_sf"/>
</dbReference>
<feature type="non-terminal residue" evidence="17">
    <location>
        <position position="364"/>
    </location>
</feature>
<evidence type="ECO:0000256" key="10">
    <source>
        <dbReference type="ARBA" id="ARBA00023010"/>
    </source>
</evidence>
<evidence type="ECO:0000256" key="6">
    <source>
        <dbReference type="ARBA" id="ARBA00022792"/>
    </source>
</evidence>
<evidence type="ECO:0000256" key="1">
    <source>
        <dbReference type="ARBA" id="ARBA00004434"/>
    </source>
</evidence>
<dbReference type="InterPro" id="IPR023214">
    <property type="entry name" value="HAD_sf"/>
</dbReference>
<dbReference type="GO" id="GO:0005744">
    <property type="term" value="C:TIM23 mitochondrial import inner membrane translocase complex"/>
    <property type="evidence" value="ECO:0007669"/>
    <property type="project" value="UniProtKB-UniRule"/>
</dbReference>
<comment type="function">
    <text evidence="13">Essential component of the TIM23 complex, a complex that mediates the translocation of transit peptide-containing proteins across the mitochondrial inner membrane. Required to direct preproteins in transit and direct them to the channel protein TIM23, and possibly facilitates transfer of the translocating proteins from the TOM complex to the TIM23 complex.</text>
</comment>
<evidence type="ECO:0000256" key="8">
    <source>
        <dbReference type="ARBA" id="ARBA00022946"/>
    </source>
</evidence>
<comment type="caution">
    <text evidence="17">The sequence shown here is derived from an EMBL/GenBank/DDBJ whole genome shotgun (WGS) entry which is preliminary data.</text>
</comment>
<feature type="non-terminal residue" evidence="17">
    <location>
        <position position="1"/>
    </location>
</feature>
<dbReference type="FunCoup" id="A0A5J5FBP9">
    <property type="interactions" value="468"/>
</dbReference>
<dbReference type="Pfam" id="PF03031">
    <property type="entry name" value="NIF"/>
    <property type="match status" value="1"/>
</dbReference>
<evidence type="ECO:0000259" key="16">
    <source>
        <dbReference type="PROSITE" id="PS50969"/>
    </source>
</evidence>
<keyword evidence="10 14" id="KW-0811">Translocation</keyword>
<keyword evidence="9 14" id="KW-1133">Transmembrane helix</keyword>
<keyword evidence="8 14" id="KW-0809">Transit peptide</keyword>
<accession>A0A5J5FBP9</accession>
<gene>
    <name evidence="17" type="ORF">FN846DRAFT_759249</name>
</gene>
<evidence type="ECO:0000256" key="14">
    <source>
        <dbReference type="RuleBase" id="RU365079"/>
    </source>
</evidence>
<evidence type="ECO:0000256" key="3">
    <source>
        <dbReference type="ARBA" id="ARBA00020799"/>
    </source>
</evidence>
<dbReference type="EMBL" id="VXIS01000002">
    <property type="protein sequence ID" value="KAA8914853.1"/>
    <property type="molecule type" value="Genomic_DNA"/>
</dbReference>
<evidence type="ECO:0000256" key="12">
    <source>
        <dbReference type="ARBA" id="ARBA00023136"/>
    </source>
</evidence>
<protein>
    <recommendedName>
        <fullName evidence="3 14">Mitochondrial import inner membrane translocase subunit TIM50</fullName>
    </recommendedName>
</protein>
<dbReference type="Proteomes" id="UP000326924">
    <property type="component" value="Unassembled WGS sequence"/>
</dbReference>
<feature type="transmembrane region" description="Helical" evidence="14">
    <location>
        <begin position="21"/>
        <end position="41"/>
    </location>
</feature>
<keyword evidence="18" id="KW-1185">Reference proteome</keyword>
<name>A0A5J5FBP9_9PEZI</name>
<dbReference type="GO" id="GO:0015031">
    <property type="term" value="P:protein transport"/>
    <property type="evidence" value="ECO:0007669"/>
    <property type="project" value="UniProtKB-KW"/>
</dbReference>
<evidence type="ECO:0000256" key="7">
    <source>
        <dbReference type="ARBA" id="ARBA00022927"/>
    </source>
</evidence>
<dbReference type="PROSITE" id="PS50969">
    <property type="entry name" value="FCP1"/>
    <property type="match status" value="1"/>
</dbReference>
<reference evidence="17 18" key="1">
    <citation type="submission" date="2019-09" db="EMBL/GenBank/DDBJ databases">
        <title>Draft genome of the ectomycorrhizal ascomycete Sphaerosporella brunnea.</title>
        <authorList>
            <consortium name="DOE Joint Genome Institute"/>
            <person name="Benucci G.M."/>
            <person name="Marozzi G."/>
            <person name="Antonielli L."/>
            <person name="Sanchez S."/>
            <person name="Marco P."/>
            <person name="Wang X."/>
            <person name="Falini L.B."/>
            <person name="Barry K."/>
            <person name="Haridas S."/>
            <person name="Lipzen A."/>
            <person name="Labutti K."/>
            <person name="Grigoriev I.V."/>
            <person name="Murat C."/>
            <person name="Martin F."/>
            <person name="Albertini E."/>
            <person name="Donnini D."/>
            <person name="Bonito G."/>
        </authorList>
    </citation>
    <scope>NUCLEOTIDE SEQUENCE [LARGE SCALE GENOMIC DNA]</scope>
    <source>
        <strain evidence="17 18">Sb_GMNB300</strain>
    </source>
</reference>
<feature type="domain" description="FCP1 homology" evidence="16">
    <location>
        <begin position="92"/>
        <end position="236"/>
    </location>
</feature>
<sequence>KGDGLPRSAYVSSSDRRRNAIASYSGYAALLGLIGGTIYFAREFDEEEAKAHPNIGKGWNNWYARIQARKDDFLSFYNEPPFPKLLPDPVADYQRPYTLVISLEDLMIHSSWSREHGWRTAKRPGLDYFLAYLFQYYEIVVFTNEPEAMAAPIIQKVDQQPGYIMYPLFRAHTRYVDGKYVKDLNYLNRDLSKVVMLETNPDAWSANPDNTVKLAPWKGDKNDRELVALIPFLEYLAAMGVKDVRPIIKDFDGKHIPTEFARREELIREQLRKELGQNGGKKKGPPNWVLGILGMKPKDEDEDVKTFMDLARERGQQNYLETQKHLAEHKEELMREQEKAEKEMAEQMKTSLSKIFTEGLPKPP</sequence>
<keyword evidence="12 14" id="KW-0472">Membrane</keyword>
<evidence type="ECO:0000256" key="13">
    <source>
        <dbReference type="ARBA" id="ARBA00059797"/>
    </source>
</evidence>
<dbReference type="InterPro" id="IPR004274">
    <property type="entry name" value="FCP1_dom"/>
</dbReference>
<evidence type="ECO:0000256" key="15">
    <source>
        <dbReference type="SAM" id="Coils"/>
    </source>
</evidence>
<proteinExistence type="inferred from homology"/>
<dbReference type="Gene3D" id="3.40.50.1000">
    <property type="entry name" value="HAD superfamily/HAD-like"/>
    <property type="match status" value="1"/>
</dbReference>
<keyword evidence="15" id="KW-0175">Coiled coil</keyword>
<dbReference type="InterPro" id="IPR050365">
    <property type="entry name" value="TIM50"/>
</dbReference>
<dbReference type="SMART" id="SM00577">
    <property type="entry name" value="CPDc"/>
    <property type="match status" value="1"/>
</dbReference>
<evidence type="ECO:0000256" key="9">
    <source>
        <dbReference type="ARBA" id="ARBA00022989"/>
    </source>
</evidence>
<organism evidence="17 18">
    <name type="scientific">Sphaerosporella brunnea</name>
    <dbReference type="NCBI Taxonomy" id="1250544"/>
    <lineage>
        <taxon>Eukaryota</taxon>
        <taxon>Fungi</taxon>
        <taxon>Dikarya</taxon>
        <taxon>Ascomycota</taxon>
        <taxon>Pezizomycotina</taxon>
        <taxon>Pezizomycetes</taxon>
        <taxon>Pezizales</taxon>
        <taxon>Pyronemataceae</taxon>
        <taxon>Sphaerosporella</taxon>
    </lineage>
</organism>
<keyword evidence="5 14" id="KW-0812">Transmembrane</keyword>
<evidence type="ECO:0000313" key="18">
    <source>
        <dbReference type="Proteomes" id="UP000326924"/>
    </source>
</evidence>
<dbReference type="OrthoDB" id="287041at2759"/>
<evidence type="ECO:0000256" key="11">
    <source>
        <dbReference type="ARBA" id="ARBA00023128"/>
    </source>
</evidence>
<feature type="coiled-coil region" evidence="15">
    <location>
        <begin position="319"/>
        <end position="350"/>
    </location>
</feature>
<comment type="subunit">
    <text evidence="14">Component of the TIM23 complex.</text>
</comment>
<evidence type="ECO:0000256" key="4">
    <source>
        <dbReference type="ARBA" id="ARBA00022448"/>
    </source>
</evidence>
<comment type="similarity">
    <text evidence="2 14">Belongs to the TIM50 family.</text>
</comment>
<dbReference type="SUPFAM" id="SSF56784">
    <property type="entry name" value="HAD-like"/>
    <property type="match status" value="1"/>
</dbReference>
<dbReference type="AlphaFoldDB" id="A0A5J5FBP9"/>
<keyword evidence="6" id="KW-0999">Mitochondrion inner membrane</keyword>
<keyword evidence="11 14" id="KW-0496">Mitochondrion</keyword>
<comment type="subcellular location">
    <subcellularLocation>
        <location evidence="1 14">Mitochondrion inner membrane</location>
        <topology evidence="1 14">Single-pass membrane protein</topology>
    </subcellularLocation>
</comment>
<evidence type="ECO:0000256" key="5">
    <source>
        <dbReference type="ARBA" id="ARBA00022692"/>
    </source>
</evidence>
<evidence type="ECO:0000256" key="2">
    <source>
        <dbReference type="ARBA" id="ARBA00006344"/>
    </source>
</evidence>
<dbReference type="InParanoid" id="A0A5J5FBP9"/>
<keyword evidence="4 14" id="KW-0813">Transport</keyword>
<dbReference type="PANTHER" id="PTHR12210">
    <property type="entry name" value="DULLARD PROTEIN PHOSPHATASE"/>
    <property type="match status" value="1"/>
</dbReference>
<dbReference type="CDD" id="cd07521">
    <property type="entry name" value="HAD_FCP1-like"/>
    <property type="match status" value="1"/>
</dbReference>